<dbReference type="RefSeq" id="XP_007880555.1">
    <property type="nucleotide sequence ID" value="XM_007882364.1"/>
</dbReference>
<feature type="region of interest" description="Disordered" evidence="10">
    <location>
        <begin position="101"/>
        <end position="129"/>
    </location>
</feature>
<dbReference type="CDD" id="cd14424">
    <property type="entry name" value="CUE_Cue1p_like"/>
    <property type="match status" value="1"/>
</dbReference>
<evidence type="ECO:0000256" key="6">
    <source>
        <dbReference type="ARBA" id="ARBA00023136"/>
    </source>
</evidence>
<organism evidence="13 14">
    <name type="scientific">Pseudozyma flocculosa PF-1</name>
    <dbReference type="NCBI Taxonomy" id="1277687"/>
    <lineage>
        <taxon>Eukaryota</taxon>
        <taxon>Fungi</taxon>
        <taxon>Dikarya</taxon>
        <taxon>Basidiomycota</taxon>
        <taxon>Ustilaginomycotina</taxon>
        <taxon>Ustilaginomycetes</taxon>
        <taxon>Ustilaginales</taxon>
        <taxon>Ustilaginaceae</taxon>
        <taxon>Pseudozyma</taxon>
    </lineage>
</organism>
<evidence type="ECO:0000256" key="10">
    <source>
        <dbReference type="SAM" id="MobiDB-lite"/>
    </source>
</evidence>
<gene>
    <name evidence="13" type="ORF">PFL1_04836</name>
</gene>
<evidence type="ECO:0000256" key="3">
    <source>
        <dbReference type="ARBA" id="ARBA00022786"/>
    </source>
</evidence>
<evidence type="ECO:0000256" key="8">
    <source>
        <dbReference type="ARBA" id="ARBA00061383"/>
    </source>
</evidence>
<evidence type="ECO:0000256" key="4">
    <source>
        <dbReference type="ARBA" id="ARBA00022824"/>
    </source>
</evidence>
<evidence type="ECO:0000259" key="12">
    <source>
        <dbReference type="PROSITE" id="PS51140"/>
    </source>
</evidence>
<dbReference type="PROSITE" id="PS51140">
    <property type="entry name" value="CUE"/>
    <property type="match status" value="1"/>
</dbReference>
<dbReference type="GO" id="GO:0005789">
    <property type="term" value="C:endoplasmic reticulum membrane"/>
    <property type="evidence" value="ECO:0007669"/>
    <property type="project" value="UniProtKB-SubCell"/>
</dbReference>
<evidence type="ECO:0000256" key="2">
    <source>
        <dbReference type="ARBA" id="ARBA00022692"/>
    </source>
</evidence>
<dbReference type="InterPro" id="IPR003892">
    <property type="entry name" value="CUE"/>
</dbReference>
<sequence>MNDSLGAFLAIAVLWLILRFAFGGSSSSNGNANAAGPSLDAARARQVPQHMVDAVKTLFPHVPEASIRYDLQRSGSAEATCDRILNEGGLPTPPAGFFGTATSNTPSRSDAAATTATHEPAAAAAGQAANAAARGANARASASSSSSSSVKRTTLISRFGTDGDALDTTADKGDGDAQGWAPSPEERAKRLEERKRRMVLEARKKLMERQAHKTE</sequence>
<comment type="subcellular location">
    <subcellularLocation>
        <location evidence="7">Endomembrane system</location>
        <topology evidence="7">Single-pass membrane protein</topology>
    </subcellularLocation>
    <subcellularLocation>
        <location evidence="1">Endoplasmic reticulum membrane</location>
    </subcellularLocation>
</comment>
<dbReference type="SMART" id="SM00546">
    <property type="entry name" value="CUE"/>
    <property type="match status" value="1"/>
</dbReference>
<keyword evidence="5" id="KW-1133">Transmembrane helix</keyword>
<dbReference type="Proteomes" id="UP000053664">
    <property type="component" value="Unassembled WGS sequence"/>
</dbReference>
<keyword evidence="4" id="KW-0256">Endoplasmic reticulum</keyword>
<keyword evidence="2" id="KW-0812">Transmembrane</keyword>
<dbReference type="KEGG" id="pfp:PFL1_04836"/>
<evidence type="ECO:0000313" key="14">
    <source>
        <dbReference type="Proteomes" id="UP000053664"/>
    </source>
</evidence>
<feature type="domain" description="CUE" evidence="12">
    <location>
        <begin position="47"/>
        <end position="89"/>
    </location>
</feature>
<dbReference type="EMBL" id="KE361638">
    <property type="protein sequence ID" value="EPQ27698.1"/>
    <property type="molecule type" value="Genomic_DNA"/>
</dbReference>
<name>A0A061H4Y2_9BASI</name>
<feature type="chain" id="PRO_5001599653" description="Coupling of ubiquitin conjugation to ER degradation protein 1" evidence="11">
    <location>
        <begin position="24"/>
        <end position="215"/>
    </location>
</feature>
<dbReference type="GO" id="GO:0043130">
    <property type="term" value="F:ubiquitin binding"/>
    <property type="evidence" value="ECO:0007669"/>
    <property type="project" value="InterPro"/>
</dbReference>
<keyword evidence="3" id="KW-0833">Ubl conjugation pathway</keyword>
<protein>
    <recommendedName>
        <fullName evidence="9">Coupling of ubiquitin conjugation to ER degradation protein 1</fullName>
    </recommendedName>
</protein>
<dbReference type="Gene3D" id="1.10.8.10">
    <property type="entry name" value="DNA helicase RuvA subunit, C-terminal domain"/>
    <property type="match status" value="1"/>
</dbReference>
<dbReference type="AlphaFoldDB" id="A0A061H4Y2"/>
<keyword evidence="11" id="KW-0732">Signal</keyword>
<evidence type="ECO:0000256" key="5">
    <source>
        <dbReference type="ARBA" id="ARBA00022989"/>
    </source>
</evidence>
<evidence type="ECO:0000256" key="11">
    <source>
        <dbReference type="SAM" id="SignalP"/>
    </source>
</evidence>
<keyword evidence="6" id="KW-0472">Membrane</keyword>
<feature type="compositionally biased region" description="Low complexity" evidence="10">
    <location>
        <begin position="111"/>
        <end position="129"/>
    </location>
</feature>
<dbReference type="OrthoDB" id="3824970at2759"/>
<dbReference type="HOGENOM" id="CLU_083690_0_0_1"/>
<proteinExistence type="inferred from homology"/>
<dbReference type="GeneID" id="19318936"/>
<evidence type="ECO:0000256" key="7">
    <source>
        <dbReference type="ARBA" id="ARBA00037847"/>
    </source>
</evidence>
<evidence type="ECO:0000256" key="1">
    <source>
        <dbReference type="ARBA" id="ARBA00004586"/>
    </source>
</evidence>
<dbReference type="FunFam" id="1.10.8.10:FF:000050">
    <property type="entry name" value="Related to AMFR protein"/>
    <property type="match status" value="1"/>
</dbReference>
<feature type="region of interest" description="Disordered" evidence="10">
    <location>
        <begin position="161"/>
        <end position="193"/>
    </location>
</feature>
<feature type="compositionally biased region" description="Basic and acidic residues" evidence="10">
    <location>
        <begin position="184"/>
        <end position="193"/>
    </location>
</feature>
<feature type="signal peptide" evidence="11">
    <location>
        <begin position="1"/>
        <end position="23"/>
    </location>
</feature>
<evidence type="ECO:0000313" key="13">
    <source>
        <dbReference type="EMBL" id="EPQ27698.1"/>
    </source>
</evidence>
<dbReference type="Pfam" id="PF02845">
    <property type="entry name" value="CUE"/>
    <property type="match status" value="1"/>
</dbReference>
<comment type="similarity">
    <text evidence="8">Belongs to the CUE1 family.</text>
</comment>
<evidence type="ECO:0000256" key="9">
    <source>
        <dbReference type="ARBA" id="ARBA00072899"/>
    </source>
</evidence>
<accession>A0A061H4Y2</accession>
<dbReference type="eggNOG" id="ENOG502S6YF">
    <property type="taxonomic scope" value="Eukaryota"/>
</dbReference>
<reference evidence="13 14" key="1">
    <citation type="journal article" date="2013" name="Plant Cell">
        <title>The transition from a phytopathogenic smut ancestor to an anamorphic biocontrol agent deciphered by comparative whole-genome analysis.</title>
        <authorList>
            <person name="Lefebvre F."/>
            <person name="Joly D.L."/>
            <person name="Labbe C."/>
            <person name="Teichmann B."/>
            <person name="Linning R."/>
            <person name="Belzile F."/>
            <person name="Bakkeren G."/>
            <person name="Belanger R.R."/>
        </authorList>
    </citation>
    <scope>NUCLEOTIDE SEQUENCE [LARGE SCALE GENOMIC DNA]</scope>
    <source>
        <strain evidence="13 14">PF-1</strain>
    </source>
</reference>